<dbReference type="GO" id="GO:0032259">
    <property type="term" value="P:methylation"/>
    <property type="evidence" value="ECO:0007669"/>
    <property type="project" value="UniProtKB-KW"/>
</dbReference>
<dbReference type="GO" id="GO:0008168">
    <property type="term" value="F:methyltransferase activity"/>
    <property type="evidence" value="ECO:0007669"/>
    <property type="project" value="UniProtKB-KW"/>
</dbReference>
<dbReference type="Gene3D" id="3.40.50.150">
    <property type="entry name" value="Vaccinia Virus protein VP39"/>
    <property type="match status" value="1"/>
</dbReference>
<name>A0ABP9EBX0_9PSEU</name>
<dbReference type="PANTHER" id="PTHR33841">
    <property type="entry name" value="DNA METHYLTRANSFERASE YEEA-RELATED"/>
    <property type="match status" value="1"/>
</dbReference>
<dbReference type="InterPro" id="IPR050953">
    <property type="entry name" value="N4_N6_ade-DNA_methylase"/>
</dbReference>
<dbReference type="Proteomes" id="UP001500457">
    <property type="component" value="Unassembled WGS sequence"/>
</dbReference>
<feature type="domain" description="Type II methyltransferase M.TaqI-like" evidence="7">
    <location>
        <begin position="386"/>
        <end position="639"/>
    </location>
</feature>
<keyword evidence="4" id="KW-0949">S-adenosyl-L-methionine</keyword>
<evidence type="ECO:0000256" key="3">
    <source>
        <dbReference type="ARBA" id="ARBA00022679"/>
    </source>
</evidence>
<proteinExistence type="predicted"/>
<feature type="compositionally biased region" description="Basic residues" evidence="6">
    <location>
        <begin position="764"/>
        <end position="773"/>
    </location>
</feature>
<evidence type="ECO:0000256" key="4">
    <source>
        <dbReference type="ARBA" id="ARBA00022691"/>
    </source>
</evidence>
<keyword evidence="3" id="KW-0808">Transferase</keyword>
<evidence type="ECO:0000256" key="2">
    <source>
        <dbReference type="ARBA" id="ARBA00022603"/>
    </source>
</evidence>
<reference evidence="9" key="1">
    <citation type="journal article" date="2019" name="Int. J. Syst. Evol. Microbiol.">
        <title>The Global Catalogue of Microorganisms (GCM) 10K type strain sequencing project: providing services to taxonomists for standard genome sequencing and annotation.</title>
        <authorList>
            <consortium name="The Broad Institute Genomics Platform"/>
            <consortium name="The Broad Institute Genome Sequencing Center for Infectious Disease"/>
            <person name="Wu L."/>
            <person name="Ma J."/>
        </authorList>
    </citation>
    <scope>NUCLEOTIDE SEQUENCE [LARGE SCALE GENOMIC DNA]</scope>
    <source>
        <strain evidence="9">JCM 17983</strain>
    </source>
</reference>
<dbReference type="InterPro" id="IPR002052">
    <property type="entry name" value="DNA_methylase_N6_adenine_CS"/>
</dbReference>
<evidence type="ECO:0000256" key="6">
    <source>
        <dbReference type="SAM" id="MobiDB-lite"/>
    </source>
</evidence>
<dbReference type="PRINTS" id="PR00507">
    <property type="entry name" value="N12N6MTFRASE"/>
</dbReference>
<dbReference type="PANTHER" id="PTHR33841:SF4">
    <property type="entry name" value="RESTRICTION MODIFICATION SYSTEM DNA SPECIFICITY DOMAIN"/>
    <property type="match status" value="1"/>
</dbReference>
<sequence>MRDLKDLTADIARRVPGRPEAELQADIREFLLRSGLNLSDTQVLDVNMETQLGDATRRRIDVEVGNLVIEVKRDLLQAGVREEAIEQLAGYVASRTQKMKSRYVGVLTDGRLWSLFYLDGEELEEIANLELVGPPEGDLENLRVWLETILATVRDIAPVPEEIHRRLGASSNSHKLDHATLASLLHASQSPDVELKRQLWATLLRTAFGANFVDDERLFIDHTLLVLSAEIIAHAALGFDVSDPSLTPEALVRGDAFADTLIYGVVEQDFFDWVLDVEGGRSFVASLARRLWRFDWASVEHDVLKVLYESVIQPEERRKLGEYYTPDWLADRTVEKVQGENLEQRLLDPSCGSGTFLFHAIKNYLAHATEAGLSCEDTLSGLTSRIIGIDVHPVAVTLARVTYLLAIGSGLLNDDERPAIAIPVYLGDSVQWDQRTDILGSDKVNVPTAGDDLVDTGQGALFGDALEFPRSIIADARSFDLLVNEMAERVQKYDGKGDYPRLAPLIRKYGVHEADVEMLTATFHTWCQLQARGRNHIWGYYVRNLIRPLWLTEPANKVDALVGNPPWLRYNNMHSNMQQRYKEMSKDRGLLQGGLGASARDLSSFFVVRCVELYLEEEGRFAFLMPRAALSRKPYSGFRSGRWASSQAGLLAARFDTAWDLDGVVPNIFPVPAAMVSGTYSPNRPRRLSSEVLVWSGRLPAVAVSWKDAEDHLSITPGDISSTTQGDLDSGSKYRTRFRDGAILYPRYLLFVEDAPSGPFGAGKGRKKVHSRRSVQEKEPWKLQPSLTGTVERRFVFKVHLGETIAPFRALEPLAAVLPLRNDKIMDRTQIEDYAGLNTWWEEVEAAWKANRAKTELNDLVDRMDYHKQLSSQLPAPSNRVVYSKAGNSLSAARVSDSECIIDHKLYWAAASSAEEAHYLVAILNSQALLERVAPLQSKGLFGPRDFDKNVFRVAIPIFSPLDEDHIELARVSAEAEELAFHVEINDKLTFQANRRKVREALTEAGLDEQIENLVRRVVPFPAT</sequence>
<comment type="catalytic activity">
    <reaction evidence="5">
        <text>a 2'-deoxyadenosine in DNA + S-adenosyl-L-methionine = an N(6)-methyl-2'-deoxyadenosine in DNA + S-adenosyl-L-homocysteine + H(+)</text>
        <dbReference type="Rhea" id="RHEA:15197"/>
        <dbReference type="Rhea" id="RHEA-COMP:12418"/>
        <dbReference type="Rhea" id="RHEA-COMP:12419"/>
        <dbReference type="ChEBI" id="CHEBI:15378"/>
        <dbReference type="ChEBI" id="CHEBI:57856"/>
        <dbReference type="ChEBI" id="CHEBI:59789"/>
        <dbReference type="ChEBI" id="CHEBI:90615"/>
        <dbReference type="ChEBI" id="CHEBI:90616"/>
        <dbReference type="EC" id="2.1.1.72"/>
    </reaction>
</comment>
<accession>A0ABP9EBX0</accession>
<dbReference type="EC" id="2.1.1.72" evidence="1"/>
<evidence type="ECO:0000256" key="1">
    <source>
        <dbReference type="ARBA" id="ARBA00011900"/>
    </source>
</evidence>
<dbReference type="InterPro" id="IPR011639">
    <property type="entry name" value="MethylTrfase_TaqI-like_dom"/>
</dbReference>
<dbReference type="InterPro" id="IPR029063">
    <property type="entry name" value="SAM-dependent_MTases_sf"/>
</dbReference>
<gene>
    <name evidence="8" type="ORF">GCM10023203_22280</name>
</gene>
<protein>
    <recommendedName>
        <fullName evidence="1">site-specific DNA-methyltransferase (adenine-specific)</fullName>
        <ecNumber evidence="1">2.1.1.72</ecNumber>
    </recommendedName>
</protein>
<dbReference type="SUPFAM" id="SSF53335">
    <property type="entry name" value="S-adenosyl-L-methionine-dependent methyltransferases"/>
    <property type="match status" value="1"/>
</dbReference>
<dbReference type="EMBL" id="BAABHQ010000004">
    <property type="protein sequence ID" value="GAA4872195.1"/>
    <property type="molecule type" value="Genomic_DNA"/>
</dbReference>
<feature type="region of interest" description="Disordered" evidence="6">
    <location>
        <begin position="762"/>
        <end position="781"/>
    </location>
</feature>
<comment type="caution">
    <text evidence="8">The sequence shown here is derived from an EMBL/GenBank/DDBJ whole genome shotgun (WGS) entry which is preliminary data.</text>
</comment>
<evidence type="ECO:0000259" key="7">
    <source>
        <dbReference type="Pfam" id="PF07669"/>
    </source>
</evidence>
<evidence type="ECO:0000313" key="8">
    <source>
        <dbReference type="EMBL" id="GAA4872195.1"/>
    </source>
</evidence>
<organism evidence="8 9">
    <name type="scientific">Actinomycetospora straminea</name>
    <dbReference type="NCBI Taxonomy" id="663607"/>
    <lineage>
        <taxon>Bacteria</taxon>
        <taxon>Bacillati</taxon>
        <taxon>Actinomycetota</taxon>
        <taxon>Actinomycetes</taxon>
        <taxon>Pseudonocardiales</taxon>
        <taxon>Pseudonocardiaceae</taxon>
        <taxon>Actinomycetospora</taxon>
    </lineage>
</organism>
<keyword evidence="2 8" id="KW-0489">Methyltransferase</keyword>
<evidence type="ECO:0000313" key="9">
    <source>
        <dbReference type="Proteomes" id="UP001500457"/>
    </source>
</evidence>
<dbReference type="RefSeq" id="WP_274230515.1">
    <property type="nucleotide sequence ID" value="NZ_BAABHQ010000004.1"/>
</dbReference>
<evidence type="ECO:0000256" key="5">
    <source>
        <dbReference type="ARBA" id="ARBA00047942"/>
    </source>
</evidence>
<dbReference type="PROSITE" id="PS00092">
    <property type="entry name" value="N6_MTASE"/>
    <property type="match status" value="1"/>
</dbReference>
<keyword evidence="9" id="KW-1185">Reference proteome</keyword>
<dbReference type="Pfam" id="PF07669">
    <property type="entry name" value="Eco57I"/>
    <property type="match status" value="1"/>
</dbReference>